<reference evidence="16" key="1">
    <citation type="journal article" date="2023" name="IScience">
        <title>Live-bearing cockroach genome reveals convergent evolutionary mechanisms linked to viviparity in insects and beyond.</title>
        <authorList>
            <person name="Fouks B."/>
            <person name="Harrison M.C."/>
            <person name="Mikhailova A.A."/>
            <person name="Marchal E."/>
            <person name="English S."/>
            <person name="Carruthers M."/>
            <person name="Jennings E.C."/>
            <person name="Chiamaka E.L."/>
            <person name="Frigard R.A."/>
            <person name="Pippel M."/>
            <person name="Attardo G.M."/>
            <person name="Benoit J.B."/>
            <person name="Bornberg-Bauer E."/>
            <person name="Tobe S.S."/>
        </authorList>
    </citation>
    <scope>NUCLEOTIDE SEQUENCE</scope>
    <source>
        <strain evidence="16">Stay&amp;Tobe</strain>
    </source>
</reference>
<dbReference type="PANTHER" id="PTHR19332:SF1">
    <property type="entry name" value="PEROXISOMAL MEMBRANE PROTEIN PEX13"/>
    <property type="match status" value="1"/>
</dbReference>
<dbReference type="InterPro" id="IPR001452">
    <property type="entry name" value="SH3_domain"/>
</dbReference>
<feature type="domain" description="SH3" evidence="15">
    <location>
        <begin position="297"/>
        <end position="362"/>
    </location>
</feature>
<dbReference type="InterPro" id="IPR007223">
    <property type="entry name" value="Peroxin-13_N"/>
</dbReference>
<evidence type="ECO:0000313" key="16">
    <source>
        <dbReference type="EMBL" id="KAJ9593203.1"/>
    </source>
</evidence>
<evidence type="ECO:0000256" key="10">
    <source>
        <dbReference type="ARBA" id="ARBA00029693"/>
    </source>
</evidence>
<feature type="region of interest" description="Disordered" evidence="14">
    <location>
        <begin position="436"/>
        <end position="455"/>
    </location>
</feature>
<keyword evidence="5" id="KW-0653">Protein transport</keyword>
<dbReference type="Pfam" id="PF04088">
    <property type="entry name" value="Peroxin-13_N"/>
    <property type="match status" value="1"/>
</dbReference>
<dbReference type="Pfam" id="PF14604">
    <property type="entry name" value="SH3_9"/>
    <property type="match status" value="1"/>
</dbReference>
<dbReference type="InterPro" id="IPR036028">
    <property type="entry name" value="SH3-like_dom_sf"/>
</dbReference>
<dbReference type="Gene3D" id="2.30.30.40">
    <property type="entry name" value="SH3 Domains"/>
    <property type="match status" value="1"/>
</dbReference>
<gene>
    <name evidence="16" type="ORF">L9F63_015248</name>
</gene>
<keyword evidence="9" id="KW-0576">Peroxisome</keyword>
<dbReference type="GO" id="GO:0016560">
    <property type="term" value="P:protein import into peroxisome matrix, docking"/>
    <property type="evidence" value="ECO:0007669"/>
    <property type="project" value="InterPro"/>
</dbReference>
<evidence type="ECO:0000259" key="15">
    <source>
        <dbReference type="PROSITE" id="PS50002"/>
    </source>
</evidence>
<name>A0AAD8EK50_DIPPU</name>
<keyword evidence="7" id="KW-0811">Translocation</keyword>
<dbReference type="SUPFAM" id="SSF50044">
    <property type="entry name" value="SH3-domain"/>
    <property type="match status" value="1"/>
</dbReference>
<evidence type="ECO:0000256" key="11">
    <source>
        <dbReference type="ARBA" id="ARBA00034535"/>
    </source>
</evidence>
<evidence type="ECO:0000256" key="9">
    <source>
        <dbReference type="ARBA" id="ARBA00023140"/>
    </source>
</evidence>
<keyword evidence="2 13" id="KW-0728">SH3 domain</keyword>
<evidence type="ECO:0000313" key="17">
    <source>
        <dbReference type="Proteomes" id="UP001233999"/>
    </source>
</evidence>
<evidence type="ECO:0000256" key="4">
    <source>
        <dbReference type="ARBA" id="ARBA00022692"/>
    </source>
</evidence>
<comment type="caution">
    <text evidence="16">The sequence shown here is derived from an EMBL/GenBank/DDBJ whole genome shotgun (WGS) entry which is preliminary data.</text>
</comment>
<accession>A0AAD8EK50</accession>
<dbReference type="AlphaFoldDB" id="A0AAD8EK50"/>
<dbReference type="EMBL" id="JASPKZ010003455">
    <property type="protein sequence ID" value="KAJ9593203.1"/>
    <property type="molecule type" value="Genomic_DNA"/>
</dbReference>
<dbReference type="InterPro" id="IPR035463">
    <property type="entry name" value="Pex13"/>
</dbReference>
<protein>
    <recommendedName>
        <fullName evidence="11">Peroxisomal membrane protein PEX13</fullName>
    </recommendedName>
    <alternativeName>
        <fullName evidence="10">Peroxin-13</fullName>
    </alternativeName>
</protein>
<dbReference type="GO" id="GO:1990429">
    <property type="term" value="C:peroxisomal importomer complex"/>
    <property type="evidence" value="ECO:0007669"/>
    <property type="project" value="TreeGrafter"/>
</dbReference>
<comment type="subcellular location">
    <subcellularLocation>
        <location evidence="12">Peroxisome membrane</location>
    </subcellularLocation>
</comment>
<proteinExistence type="inferred from homology"/>
<keyword evidence="4" id="KW-0812">Transmembrane</keyword>
<keyword evidence="3" id="KW-0813">Transport</keyword>
<dbReference type="SMART" id="SM00326">
    <property type="entry name" value="SH3"/>
    <property type="match status" value="1"/>
</dbReference>
<dbReference type="Proteomes" id="UP001233999">
    <property type="component" value="Unassembled WGS sequence"/>
</dbReference>
<organism evidence="16 17">
    <name type="scientific">Diploptera punctata</name>
    <name type="common">Pacific beetle cockroach</name>
    <dbReference type="NCBI Taxonomy" id="6984"/>
    <lineage>
        <taxon>Eukaryota</taxon>
        <taxon>Metazoa</taxon>
        <taxon>Ecdysozoa</taxon>
        <taxon>Arthropoda</taxon>
        <taxon>Hexapoda</taxon>
        <taxon>Insecta</taxon>
        <taxon>Pterygota</taxon>
        <taxon>Neoptera</taxon>
        <taxon>Polyneoptera</taxon>
        <taxon>Dictyoptera</taxon>
        <taxon>Blattodea</taxon>
        <taxon>Blaberoidea</taxon>
        <taxon>Blaberidae</taxon>
        <taxon>Diplopterinae</taxon>
        <taxon>Diploptera</taxon>
    </lineage>
</organism>
<evidence type="ECO:0000256" key="3">
    <source>
        <dbReference type="ARBA" id="ARBA00022448"/>
    </source>
</evidence>
<dbReference type="PANTHER" id="PTHR19332">
    <property type="entry name" value="PEROXISOMAL MEMBRANE PROTEIN PEX13"/>
    <property type="match status" value="1"/>
</dbReference>
<evidence type="ECO:0000256" key="1">
    <source>
        <dbReference type="ARBA" id="ARBA00006033"/>
    </source>
</evidence>
<keyword evidence="8" id="KW-0472">Membrane</keyword>
<evidence type="ECO:0000256" key="2">
    <source>
        <dbReference type="ARBA" id="ARBA00022443"/>
    </source>
</evidence>
<dbReference type="CDD" id="cd11864">
    <property type="entry name" value="SH3_PEX13_eumet"/>
    <property type="match status" value="1"/>
</dbReference>
<dbReference type="PROSITE" id="PS50002">
    <property type="entry name" value="SH3"/>
    <property type="match status" value="1"/>
</dbReference>
<evidence type="ECO:0000256" key="13">
    <source>
        <dbReference type="PROSITE-ProRule" id="PRU00192"/>
    </source>
</evidence>
<keyword evidence="17" id="KW-1185">Reference proteome</keyword>
<evidence type="ECO:0000256" key="12">
    <source>
        <dbReference type="ARBA" id="ARBA00046271"/>
    </source>
</evidence>
<evidence type="ECO:0000256" key="14">
    <source>
        <dbReference type="SAM" id="MobiDB-lite"/>
    </source>
</evidence>
<keyword evidence="6" id="KW-1133">Transmembrane helix</keyword>
<sequence>MAAPPKPWEIGGANSRSMQNIPTVQNVTETNRLQSSQTPVTANVMPAGTVMSGRRVVRSIPAPPPRPHRPLVRQSYIPSSGYNTPFSSYGSYGTGYGGYSGLGYYGNSYGGYSGYGGYGMNRFGYNMPGNGNDPENRFIQMAEESSRPAFQSIESIVHAFGSVSFMLESTFTAMHSSFRAVLSVAENFGRLRTTFGQFFSTFAIFRLLRWLYKKLMYMLGIQKVNPGREEIWQQAVSGATALPPGADAKSVRSSWPVIMFMAIMCSGPYLVWKLVNSLSNMNVPNSYDPKDWKKSKDAAYTAVGLYDFVAETNQELSFRAGQKLLVAPKELQPRDLRGWMLATADGQKVGLVPYNYLKFAAINYAKPQHIERAQTSTLPQNQGSLLQAGIEQMTAINQDIPTANELPADIPPPIMQTGWVPQPVVPLVQEGSDWIPKTTEEIPPDSNIPNPQLPP</sequence>
<evidence type="ECO:0000256" key="5">
    <source>
        <dbReference type="ARBA" id="ARBA00022927"/>
    </source>
</evidence>
<evidence type="ECO:0000256" key="6">
    <source>
        <dbReference type="ARBA" id="ARBA00022989"/>
    </source>
</evidence>
<evidence type="ECO:0000256" key="7">
    <source>
        <dbReference type="ARBA" id="ARBA00023010"/>
    </source>
</evidence>
<dbReference type="GO" id="GO:0005778">
    <property type="term" value="C:peroxisomal membrane"/>
    <property type="evidence" value="ECO:0007669"/>
    <property type="project" value="UniProtKB-SubCell"/>
</dbReference>
<reference evidence="16" key="2">
    <citation type="submission" date="2023-05" db="EMBL/GenBank/DDBJ databases">
        <authorList>
            <person name="Fouks B."/>
        </authorList>
    </citation>
    <scope>NUCLEOTIDE SEQUENCE</scope>
    <source>
        <strain evidence="16">Stay&amp;Tobe</strain>
        <tissue evidence="16">Testes</tissue>
    </source>
</reference>
<evidence type="ECO:0000256" key="8">
    <source>
        <dbReference type="ARBA" id="ARBA00023136"/>
    </source>
</evidence>
<comment type="similarity">
    <text evidence="1">Belongs to the peroxin-13 family.</text>
</comment>